<feature type="compositionally biased region" description="Polar residues" evidence="1">
    <location>
        <begin position="40"/>
        <end position="50"/>
    </location>
</feature>
<feature type="region of interest" description="Disordered" evidence="1">
    <location>
        <begin position="35"/>
        <end position="68"/>
    </location>
</feature>
<reference evidence="4" key="1">
    <citation type="submission" date="2016-10" db="EMBL/GenBank/DDBJ databases">
        <authorList>
            <person name="Varghese N."/>
            <person name="Submissions S."/>
        </authorList>
    </citation>
    <scope>NUCLEOTIDE SEQUENCE [LARGE SCALE GENOMIC DNA]</scope>
    <source>
        <strain evidence="4">DSM 23676</strain>
    </source>
</reference>
<sequence>MLPVDRRTRKGKLLKRFAIGIIAVACAFTLPACSDGSGDQAGQSQKQQEASPDPASIESQEADERAVLSGDEYSDRILSLEDLPGGFTFEDDVEFGEKDEQAANPFDSEDSSPDEQSTQSECVIGVMSAYSSDLDGVSASRSFDQSDDSTGTYVLTSLTRPERGSAELLHDLRNTVGDCQESISAEATESVEVFEPKGNKGEGFCIAAYNGTFLDQGKMAASECYVSWAGELLTVHQMAFDSETSLAIDKEAMNGVSDYLTEDLLPTALKKADMAENQG</sequence>
<dbReference type="EMBL" id="LT629766">
    <property type="protein sequence ID" value="SDS46260.1"/>
    <property type="molecule type" value="Genomic_DNA"/>
</dbReference>
<evidence type="ECO:0008006" key="5">
    <source>
        <dbReference type="Google" id="ProtNLM"/>
    </source>
</evidence>
<dbReference type="AlphaFoldDB" id="A0A1H1SDT3"/>
<proteinExistence type="predicted"/>
<protein>
    <recommendedName>
        <fullName evidence="5">PknH-like extracellular domain-containing protein</fullName>
    </recommendedName>
</protein>
<feature type="signal peptide" evidence="2">
    <location>
        <begin position="1"/>
        <end position="27"/>
    </location>
</feature>
<evidence type="ECO:0000313" key="3">
    <source>
        <dbReference type="EMBL" id="SDS46260.1"/>
    </source>
</evidence>
<evidence type="ECO:0000256" key="1">
    <source>
        <dbReference type="SAM" id="MobiDB-lite"/>
    </source>
</evidence>
<keyword evidence="4" id="KW-1185">Reference proteome</keyword>
<name>A0A1H1SDT3_9MICO</name>
<evidence type="ECO:0000313" key="4">
    <source>
        <dbReference type="Proteomes" id="UP000199597"/>
    </source>
</evidence>
<keyword evidence="2" id="KW-0732">Signal</keyword>
<gene>
    <name evidence="3" type="ORF">SAMN04489752_1771</name>
</gene>
<accession>A0A1H1SDT3</accession>
<dbReference type="Proteomes" id="UP000199597">
    <property type="component" value="Chromosome I"/>
</dbReference>
<feature type="chain" id="PRO_5038772240" description="PknH-like extracellular domain-containing protein" evidence="2">
    <location>
        <begin position="28"/>
        <end position="279"/>
    </location>
</feature>
<organism evidence="3 4">
    <name type="scientific">Brevibacterium siliguriense</name>
    <dbReference type="NCBI Taxonomy" id="1136497"/>
    <lineage>
        <taxon>Bacteria</taxon>
        <taxon>Bacillati</taxon>
        <taxon>Actinomycetota</taxon>
        <taxon>Actinomycetes</taxon>
        <taxon>Micrococcales</taxon>
        <taxon>Brevibacteriaceae</taxon>
        <taxon>Brevibacterium</taxon>
    </lineage>
</organism>
<evidence type="ECO:0000256" key="2">
    <source>
        <dbReference type="SAM" id="SignalP"/>
    </source>
</evidence>